<evidence type="ECO:0000313" key="2">
    <source>
        <dbReference type="WBParaSite" id="scaffold540_cov243.g1278"/>
    </source>
</evidence>
<evidence type="ECO:0000313" key="1">
    <source>
        <dbReference type="Proteomes" id="UP000887561"/>
    </source>
</evidence>
<keyword evidence="1" id="KW-1185">Reference proteome</keyword>
<reference evidence="2" key="1">
    <citation type="submission" date="2022-11" db="UniProtKB">
        <authorList>
            <consortium name="WormBaseParasite"/>
        </authorList>
    </citation>
    <scope>IDENTIFICATION</scope>
</reference>
<dbReference type="AlphaFoldDB" id="A0A915MXL9"/>
<name>A0A915MXL9_MELJA</name>
<protein>
    <submittedName>
        <fullName evidence="2">Uncharacterized protein</fullName>
    </submittedName>
</protein>
<accession>A0A915MXL9</accession>
<organism evidence="1 2">
    <name type="scientific">Meloidogyne javanica</name>
    <name type="common">Root-knot nematode worm</name>
    <dbReference type="NCBI Taxonomy" id="6303"/>
    <lineage>
        <taxon>Eukaryota</taxon>
        <taxon>Metazoa</taxon>
        <taxon>Ecdysozoa</taxon>
        <taxon>Nematoda</taxon>
        <taxon>Chromadorea</taxon>
        <taxon>Rhabditida</taxon>
        <taxon>Tylenchina</taxon>
        <taxon>Tylenchomorpha</taxon>
        <taxon>Tylenchoidea</taxon>
        <taxon>Meloidogynidae</taxon>
        <taxon>Meloidogyninae</taxon>
        <taxon>Meloidogyne</taxon>
        <taxon>Meloidogyne incognita group</taxon>
    </lineage>
</organism>
<dbReference type="WBParaSite" id="scaffold540_cov243.g1278">
    <property type="protein sequence ID" value="scaffold540_cov243.g1278"/>
    <property type="gene ID" value="scaffold540_cov243.g1278"/>
</dbReference>
<sequence>MTLSELELALKGNEEEEEEQLIYSSFESLEIKKSFDKKSLSPNPQLPPKPPRKIKYLIKENKKEVENPQKVNFQKNLEKEGILIENNLKKQEKQLKECLHAALRENNRRILGLNSCYENIVDPWDAFNISPFPLVLAKSRTEESCARDADTDSFQGIYRRFYPALLSLQDQSTVDAHKGYWTLENMRDETKSPLIPTPAKFLFHRSQEQLNKRSVVALNLAVLRLRGDNRDYDNDEKRIKNKEMKPRKSIVQSDF</sequence>
<proteinExistence type="predicted"/>
<dbReference type="Proteomes" id="UP000887561">
    <property type="component" value="Unplaced"/>
</dbReference>